<dbReference type="Proteomes" id="UP000031643">
    <property type="component" value="Chromosome"/>
</dbReference>
<organism evidence="2 3">
    <name type="scientific">Methyloceanibacter caenitepidi</name>
    <dbReference type="NCBI Taxonomy" id="1384459"/>
    <lineage>
        <taxon>Bacteria</taxon>
        <taxon>Pseudomonadati</taxon>
        <taxon>Pseudomonadota</taxon>
        <taxon>Alphaproteobacteria</taxon>
        <taxon>Hyphomicrobiales</taxon>
        <taxon>Hyphomicrobiaceae</taxon>
        <taxon>Methyloceanibacter</taxon>
    </lineage>
</organism>
<dbReference type="AlphaFoldDB" id="A0A0A8K070"/>
<dbReference type="STRING" id="1384459.GL4_0898"/>
<evidence type="ECO:0008006" key="4">
    <source>
        <dbReference type="Google" id="ProtNLM"/>
    </source>
</evidence>
<evidence type="ECO:0000256" key="1">
    <source>
        <dbReference type="SAM" id="MobiDB-lite"/>
    </source>
</evidence>
<protein>
    <recommendedName>
        <fullName evidence="4">DUF2948 family protein</fullName>
    </recommendedName>
</protein>
<sequence length="185" mass="20278">MTTLKLLALDEEDLQVVSSQLQDAVVRVGDMAYLPSQKRFAAVLNRFDWQSAAVDADGERFRRLRTALRFDRVLGARHKALAPQNKDRVLSLLAIGFEEGEAPGGRVVLYFAGDVTVQLDVECIEAEMRDLGPAWRTRNKPKHPSEGEAQGGTEVDPQVDPQVDAQGDATMSAETESKRSKAAGV</sequence>
<name>A0A0A8K070_9HYPH</name>
<dbReference type="HOGENOM" id="CLU_118443_0_0_5"/>
<accession>A0A0A8K070</accession>
<dbReference type="Pfam" id="PF11164">
    <property type="entry name" value="DUF2948"/>
    <property type="match status" value="1"/>
</dbReference>
<keyword evidence="3" id="KW-1185">Reference proteome</keyword>
<proteinExistence type="predicted"/>
<reference evidence="2 3" key="1">
    <citation type="submission" date="2014-09" db="EMBL/GenBank/DDBJ databases">
        <title>Genome sequencing of Methyloceanibacter caenitepidi Gela4.</title>
        <authorList>
            <person name="Takeuchi M."/>
            <person name="Susumu S."/>
            <person name="Kamagata Y."/>
            <person name="Oshima K."/>
            <person name="Hattori M."/>
            <person name="Iwasaki W."/>
        </authorList>
    </citation>
    <scope>NUCLEOTIDE SEQUENCE [LARGE SCALE GENOMIC DNA]</scope>
    <source>
        <strain evidence="2 3">Gela4</strain>
    </source>
</reference>
<evidence type="ECO:0000313" key="3">
    <source>
        <dbReference type="Proteomes" id="UP000031643"/>
    </source>
</evidence>
<gene>
    <name evidence="2" type="ORF">GL4_0898</name>
</gene>
<feature type="region of interest" description="Disordered" evidence="1">
    <location>
        <begin position="134"/>
        <end position="185"/>
    </location>
</feature>
<dbReference type="EMBL" id="AP014648">
    <property type="protein sequence ID" value="BAQ16358.1"/>
    <property type="molecule type" value="Genomic_DNA"/>
</dbReference>
<dbReference type="OrthoDB" id="9806367at2"/>
<dbReference type="InterPro" id="IPR021335">
    <property type="entry name" value="DUF2948"/>
</dbReference>
<dbReference type="RefSeq" id="WP_082025463.1">
    <property type="nucleotide sequence ID" value="NZ_AP014648.1"/>
</dbReference>
<dbReference type="KEGG" id="mcg:GL4_0898"/>
<evidence type="ECO:0000313" key="2">
    <source>
        <dbReference type="EMBL" id="BAQ16358.1"/>
    </source>
</evidence>